<organism evidence="1 2">
    <name type="scientific">Nonomuraea maheshkhaliensis</name>
    <dbReference type="NCBI Taxonomy" id="419590"/>
    <lineage>
        <taxon>Bacteria</taxon>
        <taxon>Bacillati</taxon>
        <taxon>Actinomycetota</taxon>
        <taxon>Actinomycetes</taxon>
        <taxon>Streptosporangiales</taxon>
        <taxon>Streptosporangiaceae</taxon>
        <taxon>Nonomuraea</taxon>
    </lineage>
</organism>
<dbReference type="EMBL" id="BAAAMU010000003">
    <property type="protein sequence ID" value="GAA1613312.1"/>
    <property type="molecule type" value="Genomic_DNA"/>
</dbReference>
<dbReference type="SUPFAM" id="SSF48371">
    <property type="entry name" value="ARM repeat"/>
    <property type="match status" value="1"/>
</dbReference>
<evidence type="ECO:0008006" key="3">
    <source>
        <dbReference type="Google" id="ProtNLM"/>
    </source>
</evidence>
<keyword evidence="2" id="KW-1185">Reference proteome</keyword>
<name>A0ABP4QKW4_9ACTN</name>
<evidence type="ECO:0000313" key="1">
    <source>
        <dbReference type="EMBL" id="GAA1613312.1"/>
    </source>
</evidence>
<gene>
    <name evidence="1" type="ORF">GCM10009733_006760</name>
</gene>
<evidence type="ECO:0000313" key="2">
    <source>
        <dbReference type="Proteomes" id="UP001500064"/>
    </source>
</evidence>
<proteinExistence type="predicted"/>
<sequence>MSRIYDISDVGSNDQLIKYATAAQLERLREHTGVSHAAVAQAIDMRDTTLSHELGDQNPPSNDRLKQLDELLVALAPDMEDVGLLSSLGIRLRRLADRTSLGAHIPASWAGRTLREPPSTEIDVLIKATVLLSQFLAADNANRAVSPIRERHKDQIKQTVEQLIMIGVATPSPLNVDALVLLGSFANYVDFVRDSLERRLRTWPLGFRVWRAISKLARLSEMKGPLAPRPLKVWIRDLLEDAEELREKSLYPGRSLDLELALVVPSEWSPPEDDWVGNVLLARAQNPNATLRERATAAHGLWHRAVANDRPDLAKTKSDLEKLVSAFQDDSASEDIVNGLRWLAATLQNVIREGNPICNSWPPAGGNWLATVEDAAELLESPAIPKNVLPGTKTLFKHSLLQNGGVERRHAIETLLAAGMAKPVTEALGRVLKKERKEAWLRIRALFALGFLQHRSEGVRGTLADACQDAFKSIADSPTPTKIDEMHAALFAIGDCFGADGAQKDARDIREELSDLLRDLVIEKRTNDKPDLYPIARAASYMLTVTAQPRENGKIDLAEELLKGLREHPDDVTRELSEWALDSRFDPHDGTIRPLFRAA</sequence>
<dbReference type="Pfam" id="PF13560">
    <property type="entry name" value="HTH_31"/>
    <property type="match status" value="1"/>
</dbReference>
<comment type="caution">
    <text evidence="1">The sequence shown here is derived from an EMBL/GenBank/DDBJ whole genome shotgun (WGS) entry which is preliminary data.</text>
</comment>
<dbReference type="Proteomes" id="UP001500064">
    <property type="component" value="Unassembled WGS sequence"/>
</dbReference>
<reference evidence="2" key="1">
    <citation type="journal article" date="2019" name="Int. J. Syst. Evol. Microbiol.">
        <title>The Global Catalogue of Microorganisms (GCM) 10K type strain sequencing project: providing services to taxonomists for standard genome sequencing and annotation.</title>
        <authorList>
            <consortium name="The Broad Institute Genomics Platform"/>
            <consortium name="The Broad Institute Genome Sequencing Center for Infectious Disease"/>
            <person name="Wu L."/>
            <person name="Ma J."/>
        </authorList>
    </citation>
    <scope>NUCLEOTIDE SEQUENCE [LARGE SCALE GENOMIC DNA]</scope>
    <source>
        <strain evidence="2">JCM 13929</strain>
    </source>
</reference>
<dbReference type="InterPro" id="IPR016024">
    <property type="entry name" value="ARM-type_fold"/>
</dbReference>
<dbReference type="RefSeq" id="WP_346101367.1">
    <property type="nucleotide sequence ID" value="NZ_BAAAMU010000003.1"/>
</dbReference>
<protein>
    <recommendedName>
        <fullName evidence="3">XRE family transcriptional regulator</fullName>
    </recommendedName>
</protein>
<accession>A0ABP4QKW4</accession>